<keyword evidence="10" id="KW-1185">Reference proteome</keyword>
<dbReference type="Gene3D" id="3.40.630.30">
    <property type="match status" value="1"/>
</dbReference>
<feature type="domain" description="N-acetyltransferase" evidence="8">
    <location>
        <begin position="16"/>
        <end position="183"/>
    </location>
</feature>
<keyword evidence="9" id="KW-0808">Transferase</keyword>
<evidence type="ECO:0000256" key="4">
    <source>
        <dbReference type="ARBA" id="ARBA00047380"/>
    </source>
</evidence>
<dbReference type="InterPro" id="IPR036113">
    <property type="entry name" value="Asp/Glu-ADT_sf_sub_c"/>
</dbReference>
<dbReference type="BioCyc" id="RHOM585394:G1H02-2017-MONOMER"/>
<dbReference type="KEGG" id="rho:RHOM_10070"/>
<dbReference type="EC" id="6.3.5.-" evidence="6"/>
<dbReference type="InterPro" id="IPR000182">
    <property type="entry name" value="GNAT_dom"/>
</dbReference>
<comment type="catalytic activity">
    <reaction evidence="5 6">
        <text>L-glutamyl-tRNA(Gln) + L-glutamine + ATP + H2O = L-glutaminyl-tRNA(Gln) + L-glutamate + ADP + phosphate + H(+)</text>
        <dbReference type="Rhea" id="RHEA:17521"/>
        <dbReference type="Rhea" id="RHEA-COMP:9681"/>
        <dbReference type="Rhea" id="RHEA-COMP:9684"/>
        <dbReference type="ChEBI" id="CHEBI:15377"/>
        <dbReference type="ChEBI" id="CHEBI:15378"/>
        <dbReference type="ChEBI" id="CHEBI:29985"/>
        <dbReference type="ChEBI" id="CHEBI:30616"/>
        <dbReference type="ChEBI" id="CHEBI:43474"/>
        <dbReference type="ChEBI" id="CHEBI:58359"/>
        <dbReference type="ChEBI" id="CHEBI:78520"/>
        <dbReference type="ChEBI" id="CHEBI:78521"/>
        <dbReference type="ChEBI" id="CHEBI:456216"/>
    </reaction>
</comment>
<dbReference type="Pfam" id="PF02686">
    <property type="entry name" value="GatC"/>
    <property type="match status" value="1"/>
</dbReference>
<evidence type="ECO:0000313" key="10">
    <source>
        <dbReference type="Proteomes" id="UP000008178"/>
    </source>
</evidence>
<dbReference type="PANTHER" id="PTHR43792">
    <property type="entry name" value="GNAT FAMILY, PUTATIVE (AFU_ORTHOLOGUE AFUA_3G00765)-RELATED-RELATED"/>
    <property type="match status" value="1"/>
</dbReference>
<dbReference type="Pfam" id="PF13302">
    <property type="entry name" value="Acetyltransf_3"/>
    <property type="match status" value="1"/>
</dbReference>
<sequence length="319" mass="35732">MTVKDLGTKRLETERLILRRFTLEDAEKMYENWAGDPEVTKFLTWPTHESAEISRQILKEWVAAYDNPEVYQWCIEEKESGEPVGSIAVVSRNEKAQSCEIGYCISRSRWHKGITTEALAEVMRYLFEEVGVLRLESRHDPKNPYSGEVMKKCGMHYEGTRIRADWNNTGICDCALYGMVTYVGVGNAAQTTDSVQLNGTAGWAADGAEAKGEKQGAQTERTPKNVISDETIEYVGILAKLELDDEEKERAKKDMGEMLDYIDKLNELDTEGVEPMSHVFPVNNVFREDVVTNGDGSADTLANAPVKKDGGFKVPKTIS</sequence>
<dbReference type="Proteomes" id="UP000008178">
    <property type="component" value="Chromosome"/>
</dbReference>
<organism evidence="9 10">
    <name type="scientific">Roseburia hominis (strain DSM 16839 / JCM 17582 / NCIMB 14029 / A2-183)</name>
    <dbReference type="NCBI Taxonomy" id="585394"/>
    <lineage>
        <taxon>Bacteria</taxon>
        <taxon>Bacillati</taxon>
        <taxon>Bacillota</taxon>
        <taxon>Clostridia</taxon>
        <taxon>Lachnospirales</taxon>
        <taxon>Lachnospiraceae</taxon>
        <taxon>Roseburia</taxon>
    </lineage>
</organism>
<comment type="similarity">
    <text evidence="1 6">Belongs to the GatC family.</text>
</comment>
<evidence type="ECO:0000256" key="1">
    <source>
        <dbReference type="ARBA" id="ARBA00010757"/>
    </source>
</evidence>
<dbReference type="NCBIfam" id="TIGR00135">
    <property type="entry name" value="gatC"/>
    <property type="match status" value="1"/>
</dbReference>
<dbReference type="STRING" id="585394.RHOM_10070"/>
<dbReference type="PANTHER" id="PTHR43792:SF1">
    <property type="entry name" value="N-ACETYLTRANSFERASE DOMAIN-CONTAINING PROTEIN"/>
    <property type="match status" value="1"/>
</dbReference>
<dbReference type="HOGENOM" id="CLU_871203_0_0_9"/>
<keyword evidence="6" id="KW-0067">ATP-binding</keyword>
<evidence type="ECO:0000256" key="5">
    <source>
        <dbReference type="ARBA" id="ARBA00047913"/>
    </source>
</evidence>
<proteinExistence type="inferred from homology"/>
<dbReference type="HAMAP" id="MF_00122">
    <property type="entry name" value="GatC"/>
    <property type="match status" value="1"/>
</dbReference>
<keyword evidence="6" id="KW-0436">Ligase</keyword>
<evidence type="ECO:0000256" key="6">
    <source>
        <dbReference type="HAMAP-Rule" id="MF_00122"/>
    </source>
</evidence>
<dbReference type="eggNOG" id="COG0721">
    <property type="taxonomic scope" value="Bacteria"/>
</dbReference>
<dbReference type="SUPFAM" id="SSF55729">
    <property type="entry name" value="Acyl-CoA N-acyltransferases (Nat)"/>
    <property type="match status" value="1"/>
</dbReference>
<feature type="region of interest" description="Disordered" evidence="7">
    <location>
        <begin position="296"/>
        <end position="319"/>
    </location>
</feature>
<dbReference type="GO" id="GO:0006412">
    <property type="term" value="P:translation"/>
    <property type="evidence" value="ECO:0007669"/>
    <property type="project" value="UniProtKB-UniRule"/>
</dbReference>
<comment type="catalytic activity">
    <reaction evidence="4 6">
        <text>L-aspartyl-tRNA(Asn) + L-glutamine + ATP + H2O = L-asparaginyl-tRNA(Asn) + L-glutamate + ADP + phosphate + 2 H(+)</text>
        <dbReference type="Rhea" id="RHEA:14513"/>
        <dbReference type="Rhea" id="RHEA-COMP:9674"/>
        <dbReference type="Rhea" id="RHEA-COMP:9677"/>
        <dbReference type="ChEBI" id="CHEBI:15377"/>
        <dbReference type="ChEBI" id="CHEBI:15378"/>
        <dbReference type="ChEBI" id="CHEBI:29985"/>
        <dbReference type="ChEBI" id="CHEBI:30616"/>
        <dbReference type="ChEBI" id="CHEBI:43474"/>
        <dbReference type="ChEBI" id="CHEBI:58359"/>
        <dbReference type="ChEBI" id="CHEBI:78515"/>
        <dbReference type="ChEBI" id="CHEBI:78516"/>
        <dbReference type="ChEBI" id="CHEBI:456216"/>
    </reaction>
</comment>
<dbReference type="InterPro" id="IPR016181">
    <property type="entry name" value="Acyl_CoA_acyltransferase"/>
</dbReference>
<dbReference type="PROSITE" id="PS51186">
    <property type="entry name" value="GNAT"/>
    <property type="match status" value="1"/>
</dbReference>
<dbReference type="InterPro" id="IPR003837">
    <property type="entry name" value="GatC"/>
</dbReference>
<dbReference type="eggNOG" id="COG1670">
    <property type="taxonomic scope" value="Bacteria"/>
</dbReference>
<name>G2SXT8_ROSHA</name>
<gene>
    <name evidence="6" type="primary">gatC</name>
    <name evidence="9" type="ordered locus">RHOM_10070</name>
</gene>
<dbReference type="GO" id="GO:0016747">
    <property type="term" value="F:acyltransferase activity, transferring groups other than amino-acyl groups"/>
    <property type="evidence" value="ECO:0007669"/>
    <property type="project" value="InterPro"/>
</dbReference>
<evidence type="ECO:0000256" key="7">
    <source>
        <dbReference type="SAM" id="MobiDB-lite"/>
    </source>
</evidence>
<keyword evidence="6" id="KW-0547">Nucleotide-binding</keyword>
<keyword evidence="6" id="KW-0648">Protein biosynthesis</keyword>
<dbReference type="EMBL" id="CP003040">
    <property type="protein sequence ID" value="AEN97125.1"/>
    <property type="molecule type" value="Genomic_DNA"/>
</dbReference>
<protein>
    <recommendedName>
        <fullName evidence="6">Aspartyl/glutamyl-tRNA(Asn/Gln) amidotransferase subunit C</fullName>
        <shortName evidence="6">Asp/Glu-ADT subunit C</shortName>
        <ecNumber evidence="6">6.3.5.-</ecNumber>
    </recommendedName>
</protein>
<accession>G2SXT8</accession>
<evidence type="ECO:0000256" key="3">
    <source>
        <dbReference type="ARBA" id="ARBA00024799"/>
    </source>
</evidence>
<dbReference type="GO" id="GO:0050567">
    <property type="term" value="F:glutaminyl-tRNA synthase (glutamine-hydrolyzing) activity"/>
    <property type="evidence" value="ECO:0007669"/>
    <property type="project" value="UniProtKB-UniRule"/>
</dbReference>
<dbReference type="GO" id="GO:0050566">
    <property type="term" value="F:asparaginyl-tRNA synthase (glutamine-hydrolyzing) activity"/>
    <property type="evidence" value="ECO:0007669"/>
    <property type="project" value="RHEA"/>
</dbReference>
<evidence type="ECO:0000259" key="8">
    <source>
        <dbReference type="PROSITE" id="PS51186"/>
    </source>
</evidence>
<dbReference type="Gene3D" id="1.10.20.60">
    <property type="entry name" value="Glu-tRNAGln amidotransferase C subunit, N-terminal domain"/>
    <property type="match status" value="1"/>
</dbReference>
<comment type="subunit">
    <text evidence="2 6">Heterotrimer of A, B and C subunits.</text>
</comment>
<dbReference type="GO" id="GO:0005524">
    <property type="term" value="F:ATP binding"/>
    <property type="evidence" value="ECO:0007669"/>
    <property type="project" value="UniProtKB-KW"/>
</dbReference>
<dbReference type="GO" id="GO:0006450">
    <property type="term" value="P:regulation of translational fidelity"/>
    <property type="evidence" value="ECO:0007669"/>
    <property type="project" value="InterPro"/>
</dbReference>
<evidence type="ECO:0000313" key="9">
    <source>
        <dbReference type="EMBL" id="AEN97125.1"/>
    </source>
</evidence>
<dbReference type="SUPFAM" id="SSF141000">
    <property type="entry name" value="Glu-tRNAGln amidotransferase C subunit"/>
    <property type="match status" value="1"/>
</dbReference>
<dbReference type="InterPro" id="IPR051531">
    <property type="entry name" value="N-acetyltransferase"/>
</dbReference>
<evidence type="ECO:0000256" key="2">
    <source>
        <dbReference type="ARBA" id="ARBA00011123"/>
    </source>
</evidence>
<comment type="function">
    <text evidence="3 6">Allows the formation of correctly charged Asn-tRNA(Asn) or Gln-tRNA(Gln) through the transamidation of misacylated Asp-tRNA(Asn) or Glu-tRNA(Gln) in organisms which lack either or both of asparaginyl-tRNA or glutaminyl-tRNA synthetases. The reaction takes place in the presence of glutamine and ATP through an activated phospho-Asp-tRNA(Asn) or phospho-Glu-tRNA(Gln).</text>
</comment>
<reference evidence="9 10" key="1">
    <citation type="journal article" date="2015" name="Genome Announc.">
        <title>Complete genome sequence of the human gut symbiont Roseburia hominis.</title>
        <authorList>
            <person name="Travis A.J."/>
            <person name="Kelly D."/>
            <person name="Flint H.J."/>
            <person name="Aminov R.I."/>
        </authorList>
    </citation>
    <scope>NUCLEOTIDE SEQUENCE [LARGE SCALE GENOMIC DNA]</scope>
    <source>
        <strain evidence="10">DSM 16839 / JCM 17582 / NCIMB 14029 / A2-183</strain>
    </source>
</reference>
<dbReference type="AlphaFoldDB" id="G2SXT8"/>